<evidence type="ECO:0000256" key="1">
    <source>
        <dbReference type="ARBA" id="ARBA00022679"/>
    </source>
</evidence>
<dbReference type="InterPro" id="IPR050832">
    <property type="entry name" value="Bact_Acetyltransf"/>
</dbReference>
<dbReference type="AlphaFoldDB" id="A0AAU3GPG3"/>
<dbReference type="InterPro" id="IPR016181">
    <property type="entry name" value="Acyl_CoA_acyltransferase"/>
</dbReference>
<dbReference type="Gene3D" id="3.40.630.30">
    <property type="match status" value="1"/>
</dbReference>
<keyword evidence="2" id="KW-0012">Acyltransferase</keyword>
<evidence type="ECO:0000256" key="2">
    <source>
        <dbReference type="ARBA" id="ARBA00023315"/>
    </source>
</evidence>
<dbReference type="InterPro" id="IPR000182">
    <property type="entry name" value="GNAT_dom"/>
</dbReference>
<dbReference type="Pfam" id="PF00583">
    <property type="entry name" value="Acetyltransf_1"/>
    <property type="match status" value="1"/>
</dbReference>
<dbReference type="EMBL" id="CP109535">
    <property type="protein sequence ID" value="WTY93573.1"/>
    <property type="molecule type" value="Genomic_DNA"/>
</dbReference>
<dbReference type="CDD" id="cd04301">
    <property type="entry name" value="NAT_SF"/>
    <property type="match status" value="1"/>
</dbReference>
<dbReference type="SUPFAM" id="SSF55729">
    <property type="entry name" value="Acyl-CoA N-acyltransferases (Nat)"/>
    <property type="match status" value="1"/>
</dbReference>
<organism evidence="4">
    <name type="scientific">Streptomyces sp. NBC_01401</name>
    <dbReference type="NCBI Taxonomy" id="2903854"/>
    <lineage>
        <taxon>Bacteria</taxon>
        <taxon>Bacillati</taxon>
        <taxon>Actinomycetota</taxon>
        <taxon>Actinomycetes</taxon>
        <taxon>Kitasatosporales</taxon>
        <taxon>Streptomycetaceae</taxon>
        <taxon>Streptomyces</taxon>
    </lineage>
</organism>
<feature type="domain" description="N-acetyltransferase" evidence="3">
    <location>
        <begin position="19"/>
        <end position="174"/>
    </location>
</feature>
<name>A0AAU3GPG3_9ACTN</name>
<protein>
    <submittedName>
        <fullName evidence="4">GNAT family N-acetyltransferase</fullName>
    </submittedName>
</protein>
<keyword evidence="1" id="KW-0808">Transferase</keyword>
<dbReference type="PANTHER" id="PTHR43877:SF2">
    <property type="entry name" value="AMINOALKYLPHOSPHONATE N-ACETYLTRANSFERASE-RELATED"/>
    <property type="match status" value="1"/>
</dbReference>
<evidence type="ECO:0000259" key="3">
    <source>
        <dbReference type="PROSITE" id="PS51186"/>
    </source>
</evidence>
<dbReference type="PROSITE" id="PS51186">
    <property type="entry name" value="GNAT"/>
    <property type="match status" value="1"/>
</dbReference>
<gene>
    <name evidence="4" type="ORF">OG626_01085</name>
</gene>
<dbReference type="PANTHER" id="PTHR43877">
    <property type="entry name" value="AMINOALKYLPHOSPHONATE N-ACETYLTRANSFERASE-RELATED-RELATED"/>
    <property type="match status" value="1"/>
</dbReference>
<accession>A0AAU3GPG3</accession>
<dbReference type="GO" id="GO:0016747">
    <property type="term" value="F:acyltransferase activity, transferring groups other than amino-acyl groups"/>
    <property type="evidence" value="ECO:0007669"/>
    <property type="project" value="InterPro"/>
</dbReference>
<proteinExistence type="predicted"/>
<sequence length="174" mass="19412">MSAEQSFDTDVLSSGDGTVRWVAADWDHPDALALRNRMDAELRPRYAPFDAERAGRRPGPPSAAEIAVTWLAYEGARPLATASLRLLRRSDGAELYEVKRVYVHDEHRGRGLARAALDAVENSARSLGADRLHLQTGKLQPEAMGLYVRQGWHRVPCYPPYDNDPFSVCFGKHL</sequence>
<evidence type="ECO:0000313" key="4">
    <source>
        <dbReference type="EMBL" id="WTY93573.1"/>
    </source>
</evidence>
<reference evidence="4" key="1">
    <citation type="submission" date="2022-10" db="EMBL/GenBank/DDBJ databases">
        <title>The complete genomes of actinobacterial strains from the NBC collection.</title>
        <authorList>
            <person name="Joergensen T.S."/>
            <person name="Alvarez Arevalo M."/>
            <person name="Sterndorff E.B."/>
            <person name="Faurdal D."/>
            <person name="Vuksanovic O."/>
            <person name="Mourched A.-S."/>
            <person name="Charusanti P."/>
            <person name="Shaw S."/>
            <person name="Blin K."/>
            <person name="Weber T."/>
        </authorList>
    </citation>
    <scope>NUCLEOTIDE SEQUENCE</scope>
    <source>
        <strain evidence="4">NBC_01401</strain>
    </source>
</reference>